<evidence type="ECO:0000313" key="6">
    <source>
        <dbReference type="EMBL" id="TWT66403.1"/>
    </source>
</evidence>
<evidence type="ECO:0000313" key="7">
    <source>
        <dbReference type="Proteomes" id="UP000318053"/>
    </source>
</evidence>
<dbReference type="PANTHER" id="PTHR30168:SF0">
    <property type="entry name" value="INNER MEMBRANE PROTEIN"/>
    <property type="match status" value="1"/>
</dbReference>
<proteinExistence type="predicted"/>
<keyword evidence="4 5" id="KW-0472">Membrane</keyword>
<feature type="transmembrane region" description="Helical" evidence="5">
    <location>
        <begin position="21"/>
        <end position="42"/>
    </location>
</feature>
<dbReference type="RefSeq" id="WP_146391523.1">
    <property type="nucleotide sequence ID" value="NZ_SJPK01000005.1"/>
</dbReference>
<dbReference type="AlphaFoldDB" id="A0A5C5XVH6"/>
<organism evidence="6 7">
    <name type="scientific">Allorhodopirellula solitaria</name>
    <dbReference type="NCBI Taxonomy" id="2527987"/>
    <lineage>
        <taxon>Bacteria</taxon>
        <taxon>Pseudomonadati</taxon>
        <taxon>Planctomycetota</taxon>
        <taxon>Planctomycetia</taxon>
        <taxon>Pirellulales</taxon>
        <taxon>Pirellulaceae</taxon>
        <taxon>Allorhodopirellula</taxon>
    </lineage>
</organism>
<dbReference type="GO" id="GO:0016020">
    <property type="term" value="C:membrane"/>
    <property type="evidence" value="ECO:0007669"/>
    <property type="project" value="UniProtKB-SubCell"/>
</dbReference>
<keyword evidence="7" id="KW-1185">Reference proteome</keyword>
<dbReference type="InterPro" id="IPR007343">
    <property type="entry name" value="Uncharacterised_pept_Zn_put"/>
</dbReference>
<comment type="caution">
    <text evidence="6">The sequence shown here is derived from an EMBL/GenBank/DDBJ whole genome shotgun (WGS) entry which is preliminary data.</text>
</comment>
<dbReference type="Pfam" id="PF04228">
    <property type="entry name" value="Zn_peptidase"/>
    <property type="match status" value="1"/>
</dbReference>
<evidence type="ECO:0000256" key="4">
    <source>
        <dbReference type="ARBA" id="ARBA00023136"/>
    </source>
</evidence>
<dbReference type="Proteomes" id="UP000318053">
    <property type="component" value="Unassembled WGS sequence"/>
</dbReference>
<dbReference type="EMBL" id="SJPK01000005">
    <property type="protein sequence ID" value="TWT66403.1"/>
    <property type="molecule type" value="Genomic_DNA"/>
</dbReference>
<dbReference type="OrthoDB" id="9774900at2"/>
<comment type="subcellular location">
    <subcellularLocation>
        <location evidence="1">Membrane</location>
        <topology evidence="1">Single-pass membrane protein</topology>
    </subcellularLocation>
</comment>
<protein>
    <submittedName>
        <fullName evidence="6">Putative neutral zinc metallopeptidase</fullName>
    </submittedName>
</protein>
<sequence length="284" mass="31647">MRWKGRRQSENVEDRRSMGRPAAVGGGIGVILIAIVIGLLGGNPLPFIQQAQQRQVAEGPSGEPTELTAEQKEEGEFAATIFADTEDVWTELFQQNRQQYRKPTLVLFTDQVRSGCGMASSGTGPFYCPADEKVYLDTSFFSQLARQLGAPGDFAQAYVVAHEVGHHVQKLLGVTEEVDRIRQQVPEVEYLKYSVKLELQADFYAGVMLHHDNRMHQIIEEGDIQEALTAAQAIGDDTLQKRSKGYVQPETFSHGSSEQRVFWFTKGLRTGDMSQGDTFDDMSL</sequence>
<gene>
    <name evidence="6" type="ORF">CA85_24970</name>
</gene>
<accession>A0A5C5XVH6</accession>
<keyword evidence="3 5" id="KW-1133">Transmembrane helix</keyword>
<dbReference type="PANTHER" id="PTHR30168">
    <property type="entry name" value="PUTATIVE MEMBRANE PROTEIN YPFJ"/>
    <property type="match status" value="1"/>
</dbReference>
<evidence type="ECO:0000256" key="3">
    <source>
        <dbReference type="ARBA" id="ARBA00022989"/>
    </source>
</evidence>
<evidence type="ECO:0000256" key="5">
    <source>
        <dbReference type="SAM" id="Phobius"/>
    </source>
</evidence>
<evidence type="ECO:0000256" key="2">
    <source>
        <dbReference type="ARBA" id="ARBA00022692"/>
    </source>
</evidence>
<reference evidence="6 7" key="1">
    <citation type="submission" date="2019-02" db="EMBL/GenBank/DDBJ databases">
        <title>Deep-cultivation of Planctomycetes and their phenomic and genomic characterization uncovers novel biology.</title>
        <authorList>
            <person name="Wiegand S."/>
            <person name="Jogler M."/>
            <person name="Boedeker C."/>
            <person name="Pinto D."/>
            <person name="Vollmers J."/>
            <person name="Rivas-Marin E."/>
            <person name="Kohn T."/>
            <person name="Peeters S.H."/>
            <person name="Heuer A."/>
            <person name="Rast P."/>
            <person name="Oberbeckmann S."/>
            <person name="Bunk B."/>
            <person name="Jeske O."/>
            <person name="Meyerdierks A."/>
            <person name="Storesund J.E."/>
            <person name="Kallscheuer N."/>
            <person name="Luecker S."/>
            <person name="Lage O.M."/>
            <person name="Pohl T."/>
            <person name="Merkel B.J."/>
            <person name="Hornburger P."/>
            <person name="Mueller R.-W."/>
            <person name="Bruemmer F."/>
            <person name="Labrenz M."/>
            <person name="Spormann A.M."/>
            <person name="Op Den Camp H."/>
            <person name="Overmann J."/>
            <person name="Amann R."/>
            <person name="Jetten M.S.M."/>
            <person name="Mascher T."/>
            <person name="Medema M.H."/>
            <person name="Devos D.P."/>
            <person name="Kaster A.-K."/>
            <person name="Ovreas L."/>
            <person name="Rohde M."/>
            <person name="Galperin M.Y."/>
            <person name="Jogler C."/>
        </authorList>
    </citation>
    <scope>NUCLEOTIDE SEQUENCE [LARGE SCALE GENOMIC DNA]</scope>
    <source>
        <strain evidence="6 7">CA85</strain>
    </source>
</reference>
<name>A0A5C5XVH6_9BACT</name>
<keyword evidence="2 5" id="KW-0812">Transmembrane</keyword>
<evidence type="ECO:0000256" key="1">
    <source>
        <dbReference type="ARBA" id="ARBA00004167"/>
    </source>
</evidence>